<protein>
    <submittedName>
        <fullName evidence="1">Tetracycline resistance</fullName>
    </submittedName>
</protein>
<organism evidence="1 2">
    <name type="scientific">Fusarium sporotrichioides</name>
    <dbReference type="NCBI Taxonomy" id="5514"/>
    <lineage>
        <taxon>Eukaryota</taxon>
        <taxon>Fungi</taxon>
        <taxon>Dikarya</taxon>
        <taxon>Ascomycota</taxon>
        <taxon>Pezizomycotina</taxon>
        <taxon>Sordariomycetes</taxon>
        <taxon>Hypocreomycetidae</taxon>
        <taxon>Hypocreales</taxon>
        <taxon>Nectriaceae</taxon>
        <taxon>Fusarium</taxon>
    </lineage>
</organism>
<name>A0A395S144_FUSSP</name>
<reference evidence="1 2" key="1">
    <citation type="journal article" date="2018" name="PLoS Pathog.">
        <title>Evolution of structural diversity of trichothecenes, a family of toxins produced by plant pathogenic and entomopathogenic fungi.</title>
        <authorList>
            <person name="Proctor R.H."/>
            <person name="McCormick S.P."/>
            <person name="Kim H.S."/>
            <person name="Cardoza R.E."/>
            <person name="Stanley A.M."/>
            <person name="Lindo L."/>
            <person name="Kelly A."/>
            <person name="Brown D.W."/>
            <person name="Lee T."/>
            <person name="Vaughan M.M."/>
            <person name="Alexander N.J."/>
            <person name="Busman M."/>
            <person name="Gutierrez S."/>
        </authorList>
    </citation>
    <scope>NUCLEOTIDE SEQUENCE [LARGE SCALE GENOMIC DNA]</scope>
    <source>
        <strain evidence="1 2">NRRL 3299</strain>
    </source>
</reference>
<evidence type="ECO:0000313" key="2">
    <source>
        <dbReference type="Proteomes" id="UP000266152"/>
    </source>
</evidence>
<gene>
    <name evidence="1" type="ORF">FSPOR_6952</name>
</gene>
<comment type="caution">
    <text evidence="1">The sequence shown here is derived from an EMBL/GenBank/DDBJ whole genome shotgun (WGS) entry which is preliminary data.</text>
</comment>
<proteinExistence type="predicted"/>
<accession>A0A395S144</accession>
<dbReference type="AlphaFoldDB" id="A0A395S144"/>
<sequence length="186" mass="21123">MCAEFGDPSLSMSFIRNHDEGCRQLILLDNIAFEFGQSWMAEASMFYFDMKGAQSARGYWASLIRGVSEGRVTPSESLWIIDRNAKWFEESLKDNKTVYRDCEGEYVEVGWDNIPKSTGDGVSLSVSAFLSSFISSSHVELRQIFAGPGSLYPDCAYESDEEAFDFKLEDRFRLLVRRGNQVQEVT</sequence>
<keyword evidence="2" id="KW-1185">Reference proteome</keyword>
<evidence type="ECO:0000313" key="1">
    <source>
        <dbReference type="EMBL" id="RGP66126.1"/>
    </source>
</evidence>
<dbReference type="EMBL" id="PXOF01000097">
    <property type="protein sequence ID" value="RGP66126.1"/>
    <property type="molecule type" value="Genomic_DNA"/>
</dbReference>
<dbReference type="Proteomes" id="UP000266152">
    <property type="component" value="Unassembled WGS sequence"/>
</dbReference>